<name>A0ABP7UIB2_9BACT</name>
<comment type="caution">
    <text evidence="1">The sequence shown here is derived from an EMBL/GenBank/DDBJ whole genome shotgun (WGS) entry which is preliminary data.</text>
</comment>
<sequence>MLVSDLPSAMKQHRRVPMQDELTKAMHSEFTVDAETDRRHRLDSARSTVEQGLFTAAKAAEAYGFSVEEIEASGQEPGV</sequence>
<proteinExistence type="predicted"/>
<dbReference type="Proteomes" id="UP001501469">
    <property type="component" value="Unassembled WGS sequence"/>
</dbReference>
<protein>
    <submittedName>
        <fullName evidence="1">Uncharacterized protein</fullName>
    </submittedName>
</protein>
<evidence type="ECO:0000313" key="1">
    <source>
        <dbReference type="EMBL" id="GAA4043431.1"/>
    </source>
</evidence>
<evidence type="ECO:0000313" key="2">
    <source>
        <dbReference type="Proteomes" id="UP001501469"/>
    </source>
</evidence>
<dbReference type="EMBL" id="BAABDK010000025">
    <property type="protein sequence ID" value="GAA4043431.1"/>
    <property type="molecule type" value="Genomic_DNA"/>
</dbReference>
<gene>
    <name evidence="1" type="ORF">GCM10022409_31790</name>
</gene>
<keyword evidence="2" id="KW-1185">Reference proteome</keyword>
<accession>A0ABP7UIB2</accession>
<reference evidence="2" key="1">
    <citation type="journal article" date="2019" name="Int. J. Syst. Evol. Microbiol.">
        <title>The Global Catalogue of Microorganisms (GCM) 10K type strain sequencing project: providing services to taxonomists for standard genome sequencing and annotation.</title>
        <authorList>
            <consortium name="The Broad Institute Genomics Platform"/>
            <consortium name="The Broad Institute Genome Sequencing Center for Infectious Disease"/>
            <person name="Wu L."/>
            <person name="Ma J."/>
        </authorList>
    </citation>
    <scope>NUCLEOTIDE SEQUENCE [LARGE SCALE GENOMIC DNA]</scope>
    <source>
        <strain evidence="2">JCM 17225</strain>
    </source>
</reference>
<organism evidence="1 2">
    <name type="scientific">Hymenobacter glaciei</name>
    <dbReference type="NCBI Taxonomy" id="877209"/>
    <lineage>
        <taxon>Bacteria</taxon>
        <taxon>Pseudomonadati</taxon>
        <taxon>Bacteroidota</taxon>
        <taxon>Cytophagia</taxon>
        <taxon>Cytophagales</taxon>
        <taxon>Hymenobacteraceae</taxon>
        <taxon>Hymenobacter</taxon>
    </lineage>
</organism>